<reference evidence="2" key="2">
    <citation type="submission" date="2020-11" db="EMBL/GenBank/DDBJ databases">
        <authorList>
            <person name="McCartney M.A."/>
            <person name="Auch B."/>
            <person name="Kono T."/>
            <person name="Mallez S."/>
            <person name="Becker A."/>
            <person name="Gohl D.M."/>
            <person name="Silverstein K.A.T."/>
            <person name="Koren S."/>
            <person name="Bechman K.B."/>
            <person name="Herman A."/>
            <person name="Abrahante J.E."/>
            <person name="Garbe J."/>
        </authorList>
    </citation>
    <scope>NUCLEOTIDE SEQUENCE</scope>
    <source>
        <strain evidence="2">Duluth1</strain>
        <tissue evidence="2">Whole animal</tissue>
    </source>
</reference>
<reference evidence="2" key="1">
    <citation type="journal article" date="2019" name="bioRxiv">
        <title>The Genome of the Zebra Mussel, Dreissena polymorpha: A Resource for Invasive Species Research.</title>
        <authorList>
            <person name="McCartney M.A."/>
            <person name="Auch B."/>
            <person name="Kono T."/>
            <person name="Mallez S."/>
            <person name="Zhang Y."/>
            <person name="Obille A."/>
            <person name="Becker A."/>
            <person name="Abrahante J.E."/>
            <person name="Garbe J."/>
            <person name="Badalamenti J.P."/>
            <person name="Herman A."/>
            <person name="Mangelson H."/>
            <person name="Liachko I."/>
            <person name="Sullivan S."/>
            <person name="Sone E.D."/>
            <person name="Koren S."/>
            <person name="Silverstein K.A.T."/>
            <person name="Beckman K.B."/>
            <person name="Gohl D.M."/>
        </authorList>
    </citation>
    <scope>NUCLEOTIDE SEQUENCE</scope>
    <source>
        <strain evidence="2">Duluth1</strain>
        <tissue evidence="2">Whole animal</tissue>
    </source>
</reference>
<name>A0A9D4FJZ9_DREPO</name>
<evidence type="ECO:0000313" key="2">
    <source>
        <dbReference type="EMBL" id="KAH3798613.1"/>
    </source>
</evidence>
<dbReference type="Proteomes" id="UP000828390">
    <property type="component" value="Unassembled WGS sequence"/>
</dbReference>
<accession>A0A9D4FJZ9</accession>
<keyword evidence="3" id="KW-1185">Reference proteome</keyword>
<proteinExistence type="predicted"/>
<sequence>MFGFPRNTVFPVKNYEKERMLNNGVNILALTALVQILYFAEDYIDKELSESVKETNEPEKEKRERERERAREREHKLYIMSLTHSSNDGTIPENLGVEETLNNRNIKLSSHCRSDQLDQARPSGRHEWSGRSGRDDRAEIGWMSCGGRVLSTRVELGRVLVGKFHKIMVRIILNPFESKTAGKLAEELAWLRAGRRTAEKIFKGRVLGDSYIDDWLMQVSVRPLGLLAIPLITNHTGEESRRSHPPQPDRSGE</sequence>
<dbReference type="AlphaFoldDB" id="A0A9D4FJZ9"/>
<evidence type="ECO:0000313" key="3">
    <source>
        <dbReference type="Proteomes" id="UP000828390"/>
    </source>
</evidence>
<feature type="region of interest" description="Disordered" evidence="1">
    <location>
        <begin position="51"/>
        <end position="70"/>
    </location>
</feature>
<dbReference type="EMBL" id="JAIWYP010000007">
    <property type="protein sequence ID" value="KAH3798613.1"/>
    <property type="molecule type" value="Genomic_DNA"/>
</dbReference>
<protein>
    <submittedName>
        <fullName evidence="2">Uncharacterized protein</fullName>
    </submittedName>
</protein>
<organism evidence="2 3">
    <name type="scientific">Dreissena polymorpha</name>
    <name type="common">Zebra mussel</name>
    <name type="synonym">Mytilus polymorpha</name>
    <dbReference type="NCBI Taxonomy" id="45954"/>
    <lineage>
        <taxon>Eukaryota</taxon>
        <taxon>Metazoa</taxon>
        <taxon>Spiralia</taxon>
        <taxon>Lophotrochozoa</taxon>
        <taxon>Mollusca</taxon>
        <taxon>Bivalvia</taxon>
        <taxon>Autobranchia</taxon>
        <taxon>Heteroconchia</taxon>
        <taxon>Euheterodonta</taxon>
        <taxon>Imparidentia</taxon>
        <taxon>Neoheterodontei</taxon>
        <taxon>Myida</taxon>
        <taxon>Dreissenoidea</taxon>
        <taxon>Dreissenidae</taxon>
        <taxon>Dreissena</taxon>
    </lineage>
</organism>
<evidence type="ECO:0000256" key="1">
    <source>
        <dbReference type="SAM" id="MobiDB-lite"/>
    </source>
</evidence>
<gene>
    <name evidence="2" type="ORF">DPMN_152213</name>
</gene>
<comment type="caution">
    <text evidence="2">The sequence shown here is derived from an EMBL/GenBank/DDBJ whole genome shotgun (WGS) entry which is preliminary data.</text>
</comment>